<dbReference type="EMBL" id="KZ820570">
    <property type="protein sequence ID" value="PWN47053.1"/>
    <property type="molecule type" value="Genomic_DNA"/>
</dbReference>
<protein>
    <submittedName>
        <fullName evidence="1">Uncharacterized protein</fullName>
    </submittedName>
</protein>
<evidence type="ECO:0000313" key="1">
    <source>
        <dbReference type="EMBL" id="PWN47053.1"/>
    </source>
</evidence>
<organism evidence="1 2">
    <name type="scientific">Violaceomyces palustris</name>
    <dbReference type="NCBI Taxonomy" id="1673888"/>
    <lineage>
        <taxon>Eukaryota</taxon>
        <taxon>Fungi</taxon>
        <taxon>Dikarya</taxon>
        <taxon>Basidiomycota</taxon>
        <taxon>Ustilaginomycotina</taxon>
        <taxon>Ustilaginomycetes</taxon>
        <taxon>Violaceomycetales</taxon>
        <taxon>Violaceomycetaceae</taxon>
        <taxon>Violaceomyces</taxon>
    </lineage>
</organism>
<name>A0ACD0NMM0_9BASI</name>
<gene>
    <name evidence="1" type="ORF">IE53DRAFT_371789</name>
</gene>
<keyword evidence="2" id="KW-1185">Reference proteome</keyword>
<evidence type="ECO:0000313" key="2">
    <source>
        <dbReference type="Proteomes" id="UP000245626"/>
    </source>
</evidence>
<proteinExistence type="predicted"/>
<dbReference type="Proteomes" id="UP000245626">
    <property type="component" value="Unassembled WGS sequence"/>
</dbReference>
<reference evidence="1 2" key="1">
    <citation type="journal article" date="2018" name="Mol. Biol. Evol.">
        <title>Broad Genomic Sampling Reveals a Smut Pathogenic Ancestry of the Fungal Clade Ustilaginomycotina.</title>
        <authorList>
            <person name="Kijpornyongpan T."/>
            <person name="Mondo S.J."/>
            <person name="Barry K."/>
            <person name="Sandor L."/>
            <person name="Lee J."/>
            <person name="Lipzen A."/>
            <person name="Pangilinan J."/>
            <person name="LaButti K."/>
            <person name="Hainaut M."/>
            <person name="Henrissat B."/>
            <person name="Grigoriev I.V."/>
            <person name="Spatafora J.W."/>
            <person name="Aime M.C."/>
        </authorList>
    </citation>
    <scope>NUCLEOTIDE SEQUENCE [LARGE SCALE GENOMIC DNA]</scope>
    <source>
        <strain evidence="1 2">SA 807</strain>
    </source>
</reference>
<accession>A0ACD0NMM0</accession>
<sequence length="164" mass="18524">MIPYPAFSGEEAPGSSAALAPKQWINHVEFHLVSNRLNSQQATVEKLIQLSFKPDSRASKWFDENLGLIRKHSIEKGLSPLDSFRYFFLSEFGGDGRKRGGEEVRGERSEKMLNDDDELGKQLGNSTYRFRIDFPSFGSITPVKDSGRSFFSDELVVKVVLEEC</sequence>